<gene>
    <name evidence="3" type="ORF">SAMN02745781_03383</name>
</gene>
<sequence length="226" mass="25116">MKEKILDKIKKLLRLAASSNPNEAALALSRAQKLMQEHGIQSDTPELAGVNEQVIDAMSKAKTPTKYFGMLAHSIAKAFGCEYYLQPTFTNMGVVFIGHDERPKIAGYVFAVLERQLMKARKEFIESLSSRMKKQNKTKRADQFCEGWCIGVYRKIEQFALSDKEQQEIQTFKQSIDDLSSCNAREAKGSGVAADESKRKGYAAARDVTLNHGVSGNETMKLGAAL</sequence>
<dbReference type="PIRSF" id="PIRSF028111">
    <property type="entry name" value="UCP028111"/>
    <property type="match status" value="1"/>
</dbReference>
<proteinExistence type="predicted"/>
<feature type="domain" description="DUF2786" evidence="1">
    <location>
        <begin position="4"/>
        <end position="41"/>
    </location>
</feature>
<dbReference type="InterPro" id="IPR055592">
    <property type="entry name" value="DUF7168"/>
</dbReference>
<keyword evidence="4" id="KW-1185">Reference proteome</keyword>
<dbReference type="InterPro" id="IPR016868">
    <property type="entry name" value="Phage_B3_Orf5"/>
</dbReference>
<dbReference type="Pfam" id="PF10979">
    <property type="entry name" value="DUF2786"/>
    <property type="match status" value="1"/>
</dbReference>
<organism evidence="3 4">
    <name type="scientific">Vibrio gazogenes DSM 21264 = NBRC 103151</name>
    <dbReference type="NCBI Taxonomy" id="1123492"/>
    <lineage>
        <taxon>Bacteria</taxon>
        <taxon>Pseudomonadati</taxon>
        <taxon>Pseudomonadota</taxon>
        <taxon>Gammaproteobacteria</taxon>
        <taxon>Vibrionales</taxon>
        <taxon>Vibrionaceae</taxon>
        <taxon>Vibrio</taxon>
    </lineage>
</organism>
<dbReference type="Proteomes" id="UP000184159">
    <property type="component" value="Unassembled WGS sequence"/>
</dbReference>
<evidence type="ECO:0000313" key="3">
    <source>
        <dbReference type="EMBL" id="SHF87575.1"/>
    </source>
</evidence>
<evidence type="ECO:0000313" key="4">
    <source>
        <dbReference type="Proteomes" id="UP000184159"/>
    </source>
</evidence>
<evidence type="ECO:0000259" key="2">
    <source>
        <dbReference type="Pfam" id="PF23771"/>
    </source>
</evidence>
<dbReference type="AlphaFoldDB" id="A0A1M5F7T6"/>
<evidence type="ECO:0000259" key="1">
    <source>
        <dbReference type="Pfam" id="PF10979"/>
    </source>
</evidence>
<dbReference type="InterPro" id="IPR024498">
    <property type="entry name" value="DUF2786"/>
</dbReference>
<reference evidence="4" key="1">
    <citation type="submission" date="2016-11" db="EMBL/GenBank/DDBJ databases">
        <authorList>
            <person name="Varghese N."/>
            <person name="Submissions S."/>
        </authorList>
    </citation>
    <scope>NUCLEOTIDE SEQUENCE [LARGE SCALE GENOMIC DNA]</scope>
    <source>
        <strain evidence="4">DSM 21264</strain>
    </source>
</reference>
<dbReference type="RefSeq" id="WP_077316242.1">
    <property type="nucleotide sequence ID" value="NZ_FQUH01000019.1"/>
</dbReference>
<feature type="domain" description="DUF7168" evidence="2">
    <location>
        <begin position="59"/>
        <end position="176"/>
    </location>
</feature>
<dbReference type="Pfam" id="PF23771">
    <property type="entry name" value="DUF7168"/>
    <property type="match status" value="1"/>
</dbReference>
<dbReference type="EMBL" id="FQUH01000019">
    <property type="protein sequence ID" value="SHF87575.1"/>
    <property type="molecule type" value="Genomic_DNA"/>
</dbReference>
<accession>A0A1M5F7T6</accession>
<name>A0A1M5F7T6_VIBGA</name>
<protein>
    <submittedName>
        <fullName evidence="3">Uncharacterized protein</fullName>
    </submittedName>
</protein>